<accession>A0A8H5HWQ6</accession>
<dbReference type="Proteomes" id="UP000518752">
    <property type="component" value="Unassembled WGS sequence"/>
</dbReference>
<proteinExistence type="predicted"/>
<evidence type="ECO:0000313" key="3">
    <source>
        <dbReference type="Proteomes" id="UP000518752"/>
    </source>
</evidence>
<keyword evidence="1" id="KW-0472">Membrane</keyword>
<reference evidence="2 3" key="1">
    <citation type="journal article" date="2020" name="ISME J.">
        <title>Uncovering the hidden diversity of litter-decomposition mechanisms in mushroom-forming fungi.</title>
        <authorList>
            <person name="Floudas D."/>
            <person name="Bentzer J."/>
            <person name="Ahren D."/>
            <person name="Johansson T."/>
            <person name="Persson P."/>
            <person name="Tunlid A."/>
        </authorList>
    </citation>
    <scope>NUCLEOTIDE SEQUENCE [LARGE SCALE GENOMIC DNA]</scope>
    <source>
        <strain evidence="2 3">CBS 406.79</strain>
    </source>
</reference>
<dbReference type="OrthoDB" id="2744793at2759"/>
<protein>
    <submittedName>
        <fullName evidence="2">Uncharacterized protein</fullName>
    </submittedName>
</protein>
<evidence type="ECO:0000313" key="2">
    <source>
        <dbReference type="EMBL" id="KAF5391004.1"/>
    </source>
</evidence>
<name>A0A8H5HWQ6_9AGAR</name>
<dbReference type="AlphaFoldDB" id="A0A8H5HWQ6"/>
<feature type="transmembrane region" description="Helical" evidence="1">
    <location>
        <begin position="139"/>
        <end position="161"/>
    </location>
</feature>
<feature type="transmembrane region" description="Helical" evidence="1">
    <location>
        <begin position="217"/>
        <end position="239"/>
    </location>
</feature>
<sequence length="334" mass="37503">MGLLARFQYRTLAMSLPPEQIEAVRQILEQTADYRVGPLILETALWEFHTQNDLVDRSRGLEARSKKVMFALTLFMYILSTLDWAIDVRRVWTDLKISIPAQLESPPRDESKLDTINILIRIIQAITNNICPSQLPIDVIALTCSVLINVWATGMVALRAWHCRNGIRLHLASSDRRSYTESVLTLFVESGIIYTVLWIGKNVIIIPGVADTSYTNYAIFTMNQAVGMYPTVILVLVALQRSHIEFQFTYDSSKNTAGNQDGSITFSRVTQPDWHTTSAATRNGGASDIMVTVERSTTISGMQYAHSFSDGSSDSFTENNPRKVIIHRAKVQDV</sequence>
<dbReference type="EMBL" id="JAACJN010000012">
    <property type="protein sequence ID" value="KAF5391004.1"/>
    <property type="molecule type" value="Genomic_DNA"/>
</dbReference>
<keyword evidence="1" id="KW-1133">Transmembrane helix</keyword>
<evidence type="ECO:0000256" key="1">
    <source>
        <dbReference type="SAM" id="Phobius"/>
    </source>
</evidence>
<comment type="caution">
    <text evidence="2">The sequence shown here is derived from an EMBL/GenBank/DDBJ whole genome shotgun (WGS) entry which is preliminary data.</text>
</comment>
<keyword evidence="3" id="KW-1185">Reference proteome</keyword>
<organism evidence="2 3">
    <name type="scientific">Collybiopsis confluens</name>
    <dbReference type="NCBI Taxonomy" id="2823264"/>
    <lineage>
        <taxon>Eukaryota</taxon>
        <taxon>Fungi</taxon>
        <taxon>Dikarya</taxon>
        <taxon>Basidiomycota</taxon>
        <taxon>Agaricomycotina</taxon>
        <taxon>Agaricomycetes</taxon>
        <taxon>Agaricomycetidae</taxon>
        <taxon>Agaricales</taxon>
        <taxon>Marasmiineae</taxon>
        <taxon>Omphalotaceae</taxon>
        <taxon>Collybiopsis</taxon>
    </lineage>
</organism>
<feature type="transmembrane region" description="Helical" evidence="1">
    <location>
        <begin position="68"/>
        <end position="86"/>
    </location>
</feature>
<keyword evidence="1" id="KW-0812">Transmembrane</keyword>
<gene>
    <name evidence="2" type="ORF">D9757_004037</name>
</gene>
<feature type="transmembrane region" description="Helical" evidence="1">
    <location>
        <begin position="182"/>
        <end position="205"/>
    </location>
</feature>